<sequence length="142" mass="15863">MIIIQRVYHLVKVDRDTSVHSLRRRTGYNLVVGHYEVVTLWQLFSNSPILAKQPGYSPFGELKTANLAQATSVIFPRQFKEQKYNDFSTKRATECNGMLSPAVPVSAAAGDFSRAVQQRRLADSYIDLPLRAIQQAPASGLP</sequence>
<accession>A0ABD0LM33</accession>
<keyword evidence="2" id="KW-1185">Reference proteome</keyword>
<gene>
    <name evidence="1" type="ORF">BaRGS_00008196</name>
</gene>
<reference evidence="1 2" key="1">
    <citation type="journal article" date="2023" name="Sci. Data">
        <title>Genome assembly of the Korean intertidal mud-creeper Batillaria attramentaria.</title>
        <authorList>
            <person name="Patra A.K."/>
            <person name="Ho P.T."/>
            <person name="Jun S."/>
            <person name="Lee S.J."/>
            <person name="Kim Y."/>
            <person name="Won Y.J."/>
        </authorList>
    </citation>
    <scope>NUCLEOTIDE SEQUENCE [LARGE SCALE GENOMIC DNA]</scope>
    <source>
        <strain evidence="1">Wonlab-2016</strain>
    </source>
</reference>
<dbReference type="EMBL" id="JACVVK020000036">
    <property type="protein sequence ID" value="KAK7500621.1"/>
    <property type="molecule type" value="Genomic_DNA"/>
</dbReference>
<dbReference type="Proteomes" id="UP001519460">
    <property type="component" value="Unassembled WGS sequence"/>
</dbReference>
<comment type="caution">
    <text evidence="1">The sequence shown here is derived from an EMBL/GenBank/DDBJ whole genome shotgun (WGS) entry which is preliminary data.</text>
</comment>
<protein>
    <submittedName>
        <fullName evidence="1">Uncharacterized protein</fullName>
    </submittedName>
</protein>
<evidence type="ECO:0000313" key="2">
    <source>
        <dbReference type="Proteomes" id="UP001519460"/>
    </source>
</evidence>
<evidence type="ECO:0000313" key="1">
    <source>
        <dbReference type="EMBL" id="KAK7500621.1"/>
    </source>
</evidence>
<organism evidence="1 2">
    <name type="scientific">Batillaria attramentaria</name>
    <dbReference type="NCBI Taxonomy" id="370345"/>
    <lineage>
        <taxon>Eukaryota</taxon>
        <taxon>Metazoa</taxon>
        <taxon>Spiralia</taxon>
        <taxon>Lophotrochozoa</taxon>
        <taxon>Mollusca</taxon>
        <taxon>Gastropoda</taxon>
        <taxon>Caenogastropoda</taxon>
        <taxon>Sorbeoconcha</taxon>
        <taxon>Cerithioidea</taxon>
        <taxon>Batillariidae</taxon>
        <taxon>Batillaria</taxon>
    </lineage>
</organism>
<proteinExistence type="predicted"/>
<name>A0ABD0LM33_9CAEN</name>
<dbReference type="AlphaFoldDB" id="A0ABD0LM33"/>